<name>A0A542BJF1_SERFO</name>
<dbReference type="InterPro" id="IPR053738">
    <property type="entry name" value="Lambda_capsid_assembly"/>
</dbReference>
<sequence>MAQFPFPVDPHLTAISIAYRNVSLIADDVLPRVPVGVKSFKWWKYDIAQGFTVPNTTVGRTSRPNQVEFPAEEETSSAEDFALDAPVPQDDIDNAPKNYDPLGHATERTTDLIALDREVRTSKLVFSPSSYNTTNRKILSGSDQWSHEDSNPLTDITDACDTLIMRPNIAILGRVTATALRRNPAIVKAYHGTLGDSGMVPMAFLKDLLELEDIYVGSAWVNIARPGQKPVLIRTWANHAAFHYRNRLANTQGGVTWGFTAQFGNRISGSIADPNIGMRGGQNVRVGESVKELCVAKDVGFLFQNAVAG</sequence>
<protein>
    <submittedName>
        <fullName evidence="1">Major capsid protein E</fullName>
    </submittedName>
</protein>
<dbReference type="Gene3D" id="3.90.1690.10">
    <property type="entry name" value="phage-related protein like domain"/>
    <property type="match status" value="1"/>
</dbReference>
<dbReference type="EMBL" id="VISQ01000001">
    <property type="protein sequence ID" value="TVZ68799.1"/>
    <property type="molecule type" value="Genomic_DNA"/>
</dbReference>
<organism evidence="1">
    <name type="scientific">Serratia fonticola</name>
    <dbReference type="NCBI Taxonomy" id="47917"/>
    <lineage>
        <taxon>Bacteria</taxon>
        <taxon>Pseudomonadati</taxon>
        <taxon>Pseudomonadota</taxon>
        <taxon>Gammaproteobacteria</taxon>
        <taxon>Enterobacterales</taxon>
        <taxon>Yersiniaceae</taxon>
        <taxon>Serratia</taxon>
    </lineage>
</organism>
<evidence type="ECO:0000313" key="1">
    <source>
        <dbReference type="EMBL" id="TVZ68799.1"/>
    </source>
</evidence>
<comment type="caution">
    <text evidence="1">The sequence shown here is derived from an EMBL/GenBank/DDBJ whole genome shotgun (WGS) entry which is preliminary data.</text>
</comment>
<dbReference type="Pfam" id="PF03864">
    <property type="entry name" value="Phage_cap_E"/>
    <property type="match status" value="1"/>
</dbReference>
<dbReference type="InterPro" id="IPR005564">
    <property type="entry name" value="Major_capsid_GpE"/>
</dbReference>
<reference evidence="1" key="2">
    <citation type="submission" date="2019-08" db="EMBL/GenBank/DDBJ databases">
        <title>Investigation of anaerobic lignin degradation for improved lignocellulosic biofuels.</title>
        <authorList>
            <person name="Deangelis K.PhD."/>
        </authorList>
    </citation>
    <scope>NUCLEOTIDE SEQUENCE [LARGE SCALE GENOMIC DNA]</scope>
    <source>
        <strain evidence="1">128R</strain>
    </source>
</reference>
<gene>
    <name evidence="1" type="ORF">FHU10_1255</name>
</gene>
<reference evidence="1" key="1">
    <citation type="submission" date="2019-06" db="EMBL/GenBank/DDBJ databases">
        <authorList>
            <person name="Deangelis K."/>
            <person name="Huntemann M."/>
            <person name="Clum A."/>
            <person name="Pillay M."/>
            <person name="Palaniappan K."/>
            <person name="Varghese N."/>
            <person name="Mikhailova N."/>
            <person name="Stamatis D."/>
            <person name="Reddy T."/>
            <person name="Daum C."/>
            <person name="Shapiro N."/>
            <person name="Ivanova N."/>
            <person name="Kyrpides N."/>
            <person name="Woyke T."/>
        </authorList>
    </citation>
    <scope>NUCLEOTIDE SEQUENCE [LARGE SCALE GENOMIC DNA]</scope>
    <source>
        <strain evidence="1">128R</strain>
    </source>
</reference>
<proteinExistence type="predicted"/>
<dbReference type="OrthoDB" id="572526at2"/>
<dbReference type="AlphaFoldDB" id="A0A542BJF1"/>
<accession>A0A542BJF1</accession>